<feature type="binding site" evidence="1">
    <location>
        <position position="83"/>
    </location>
    <ligand>
        <name>Mg(2+)</name>
        <dbReference type="ChEBI" id="CHEBI:18420"/>
        <label>2</label>
    </ligand>
</feature>
<keyword evidence="1" id="KW-0067">ATP-binding</keyword>
<keyword evidence="1" id="KW-0479">Metal-binding</keyword>
<evidence type="ECO:0000313" key="3">
    <source>
        <dbReference type="EMBL" id="MDQ0173373.1"/>
    </source>
</evidence>
<dbReference type="Pfam" id="PF00586">
    <property type="entry name" value="AIRS"/>
    <property type="match status" value="1"/>
</dbReference>
<feature type="binding site" evidence="1">
    <location>
        <position position="227"/>
    </location>
    <ligand>
        <name>Mg(2+)</name>
        <dbReference type="ChEBI" id="CHEBI:18420"/>
        <label>3</label>
    </ligand>
</feature>
<comment type="miscellaneous">
    <text evidence="1">Reaction mechanism of ThiL seems to utilize a direct, inline transfer of the gamma-phosphate of ATP to TMP rather than a phosphorylated enzyme intermediate.</text>
</comment>
<feature type="domain" description="PurM-like N-terminal" evidence="2">
    <location>
        <begin position="33"/>
        <end position="148"/>
    </location>
</feature>
<dbReference type="HAMAP" id="MF_02128">
    <property type="entry name" value="TMP_kinase"/>
    <property type="match status" value="1"/>
</dbReference>
<keyword evidence="1 3" id="KW-0418">Kinase</keyword>
<evidence type="ECO:0000256" key="1">
    <source>
        <dbReference type="HAMAP-Rule" id="MF_02128"/>
    </source>
</evidence>
<keyword evidence="1" id="KW-0784">Thiamine biosynthesis</keyword>
<name>A0ABT9WJL8_9BACL</name>
<comment type="caution">
    <text evidence="3">The sequence shown here is derived from an EMBL/GenBank/DDBJ whole genome shotgun (WGS) entry which is preliminary data.</text>
</comment>
<keyword evidence="1 3" id="KW-0808">Transferase</keyword>
<reference evidence="3 4" key="1">
    <citation type="submission" date="2023-07" db="EMBL/GenBank/DDBJ databases">
        <title>Sorghum-associated microbial communities from plants grown in Nebraska, USA.</title>
        <authorList>
            <person name="Schachtman D."/>
        </authorList>
    </citation>
    <scope>NUCLEOTIDE SEQUENCE [LARGE SCALE GENOMIC DNA]</scope>
    <source>
        <strain evidence="3 4">DS1314</strain>
    </source>
</reference>
<keyword evidence="4" id="KW-1185">Reference proteome</keyword>
<feature type="binding site" evidence="1">
    <location>
        <position position="229"/>
    </location>
    <ligand>
        <name>ATP</name>
        <dbReference type="ChEBI" id="CHEBI:30616"/>
    </ligand>
</feature>
<dbReference type="InterPro" id="IPR016188">
    <property type="entry name" value="PurM-like_N"/>
</dbReference>
<comment type="caution">
    <text evidence="1">Lacks conserved residue(s) required for the propagation of feature annotation.</text>
</comment>
<dbReference type="Gene3D" id="3.30.1330.10">
    <property type="entry name" value="PurM-like, N-terminal domain"/>
    <property type="match status" value="1"/>
</dbReference>
<comment type="catalytic activity">
    <reaction evidence="1">
        <text>thiamine phosphate + ATP = thiamine diphosphate + ADP</text>
        <dbReference type="Rhea" id="RHEA:15913"/>
        <dbReference type="ChEBI" id="CHEBI:30616"/>
        <dbReference type="ChEBI" id="CHEBI:37575"/>
        <dbReference type="ChEBI" id="CHEBI:58937"/>
        <dbReference type="ChEBI" id="CHEBI:456216"/>
        <dbReference type="EC" id="2.7.4.16"/>
    </reaction>
</comment>
<feature type="binding site" evidence="1">
    <location>
        <position position="35"/>
    </location>
    <ligand>
        <name>Mg(2+)</name>
        <dbReference type="ChEBI" id="CHEBI:18420"/>
        <label>4</label>
    </ligand>
</feature>
<feature type="binding site" evidence="1">
    <location>
        <position position="52"/>
    </location>
    <ligand>
        <name>Mg(2+)</name>
        <dbReference type="ChEBI" id="CHEBI:18420"/>
        <label>1</label>
    </ligand>
</feature>
<dbReference type="RefSeq" id="WP_307220332.1">
    <property type="nucleotide sequence ID" value="NZ_JAUSTI010000019.1"/>
</dbReference>
<feature type="binding site" evidence="1">
    <location>
        <begin position="130"/>
        <end position="131"/>
    </location>
    <ligand>
        <name>ATP</name>
        <dbReference type="ChEBI" id="CHEBI:30616"/>
    </ligand>
</feature>
<dbReference type="InterPro" id="IPR006283">
    <property type="entry name" value="ThiL-like"/>
</dbReference>
<keyword evidence="1" id="KW-0547">Nucleotide-binding</keyword>
<dbReference type="CDD" id="cd02194">
    <property type="entry name" value="ThiL"/>
    <property type="match status" value="1"/>
</dbReference>
<dbReference type="PANTHER" id="PTHR30270">
    <property type="entry name" value="THIAMINE-MONOPHOSPHATE KINASE"/>
    <property type="match status" value="1"/>
</dbReference>
<gene>
    <name evidence="1" type="primary">thiL</name>
    <name evidence="3" type="ORF">J2T19_004866</name>
</gene>
<dbReference type="InterPro" id="IPR036676">
    <property type="entry name" value="PurM-like_C_sf"/>
</dbReference>
<accession>A0ABT9WJL8</accession>
<feature type="binding site" evidence="1">
    <location>
        <position position="131"/>
    </location>
    <ligand>
        <name>Mg(2+)</name>
        <dbReference type="ChEBI" id="CHEBI:18420"/>
        <label>1</label>
    </ligand>
</feature>
<feature type="binding site" evidence="1">
    <location>
        <position position="83"/>
    </location>
    <ligand>
        <name>Mg(2+)</name>
        <dbReference type="ChEBI" id="CHEBI:18420"/>
        <label>3</label>
    </ligand>
</feature>
<sequence length="349" mass="38587">MDLQTVKDVGEKNLIKTLIKPLFNPLNDPNLSGDDCAVIKVGGTKFSICLSTDRVPADLISFKLGIIDYFELGYYLAVLNISDVLASGSTPTGLLLNFAFPNEFETNDLNEILLGVKKACDEYDCPVIGGDLSHSIELSLSATSIGIVETEKVLYRSGANSGDLIYCSDDVGLTSTAFYYFLKAKPMGHKLTEEEENILKNQFKKTKARKTLSLLLSGFMGKATAMDNTDGFSQSYLELSEINKLKMELDFRQFPIHPLSYKVAEFLEIDISEVILGGGADFQFLGTINKEIYENHKTDLDKENVSIIGICSSGSGLYLRKSSEEDSVPFKAKGWDYFNMKLAEDLEVL</sequence>
<dbReference type="Proteomes" id="UP001233836">
    <property type="component" value="Unassembled WGS sequence"/>
</dbReference>
<dbReference type="PIRSF" id="PIRSF005303">
    <property type="entry name" value="Thiam_monoph_kin"/>
    <property type="match status" value="1"/>
</dbReference>
<evidence type="ECO:0000259" key="2">
    <source>
        <dbReference type="Pfam" id="PF00586"/>
    </source>
</evidence>
<comment type="pathway">
    <text evidence="1">Cofactor biosynthesis; thiamine diphosphate biosynthesis; thiamine diphosphate from thiamine phosphate: step 1/1.</text>
</comment>
<feature type="binding site" evidence="1">
    <location>
        <position position="83"/>
    </location>
    <ligand>
        <name>Mg(2+)</name>
        <dbReference type="ChEBI" id="CHEBI:18420"/>
        <label>4</label>
    </ligand>
</feature>
<dbReference type="PANTHER" id="PTHR30270:SF3">
    <property type="entry name" value="THIAMINE-MONOPHOSPHATE KINASE"/>
    <property type="match status" value="1"/>
</dbReference>
<feature type="binding site" evidence="1">
    <location>
        <position position="51"/>
    </location>
    <ligand>
        <name>Mg(2+)</name>
        <dbReference type="ChEBI" id="CHEBI:18420"/>
        <label>4</label>
    </ligand>
</feature>
<feature type="binding site" evidence="1">
    <location>
        <position position="53"/>
    </location>
    <ligand>
        <name>Mg(2+)</name>
        <dbReference type="ChEBI" id="CHEBI:18420"/>
        <label>2</label>
    </ligand>
</feature>
<dbReference type="EC" id="2.7.4.16" evidence="1"/>
<dbReference type="Gene3D" id="3.90.650.10">
    <property type="entry name" value="PurM-like C-terminal domain"/>
    <property type="match status" value="1"/>
</dbReference>
<dbReference type="SUPFAM" id="SSF55326">
    <property type="entry name" value="PurM N-terminal domain-like"/>
    <property type="match status" value="1"/>
</dbReference>
<feature type="binding site" evidence="1">
    <location>
        <position position="156"/>
    </location>
    <ligand>
        <name>ATP</name>
        <dbReference type="ChEBI" id="CHEBI:30616"/>
    </ligand>
</feature>
<protein>
    <recommendedName>
        <fullName evidence="1">Thiamine-monophosphate kinase</fullName>
        <shortName evidence="1">TMP kinase</shortName>
        <shortName evidence="1">Thiamine-phosphate kinase</shortName>
        <ecNumber evidence="1">2.7.4.16</ecNumber>
    </recommendedName>
</protein>
<dbReference type="InterPro" id="IPR036921">
    <property type="entry name" value="PurM-like_N_sf"/>
</dbReference>
<dbReference type="GO" id="GO:0009030">
    <property type="term" value="F:thiamine-phosphate kinase activity"/>
    <property type="evidence" value="ECO:0007669"/>
    <property type="project" value="UniProtKB-EC"/>
</dbReference>
<dbReference type="EMBL" id="JAUSTI010000019">
    <property type="protein sequence ID" value="MDQ0173373.1"/>
    <property type="molecule type" value="Genomic_DNA"/>
</dbReference>
<evidence type="ECO:0000313" key="4">
    <source>
        <dbReference type="Proteomes" id="UP001233836"/>
    </source>
</evidence>
<feature type="binding site" evidence="1">
    <location>
        <position position="35"/>
    </location>
    <ligand>
        <name>Mg(2+)</name>
        <dbReference type="ChEBI" id="CHEBI:18420"/>
        <label>3</label>
    </ligand>
</feature>
<keyword evidence="1" id="KW-0460">Magnesium</keyword>
<comment type="similarity">
    <text evidence="1">Belongs to the thiamine-monophosphate kinase family.</text>
</comment>
<feature type="binding site" evidence="1">
    <location>
        <position position="335"/>
    </location>
    <ligand>
        <name>substrate</name>
    </ligand>
</feature>
<dbReference type="SUPFAM" id="SSF56042">
    <property type="entry name" value="PurM C-terminal domain-like"/>
    <property type="match status" value="1"/>
</dbReference>
<proteinExistence type="inferred from homology"/>
<comment type="function">
    <text evidence="1">Catalyzes the ATP-dependent phosphorylation of thiamine-monophosphate (TMP) to form thiamine-pyrophosphate (TPP), the active form of vitamin B1.</text>
</comment>
<feature type="binding site" evidence="1">
    <location>
        <position position="230"/>
    </location>
    <ligand>
        <name>Mg(2+)</name>
        <dbReference type="ChEBI" id="CHEBI:18420"/>
        <label>5</label>
    </ligand>
</feature>
<feature type="binding site" evidence="1">
    <location>
        <position position="53"/>
    </location>
    <ligand>
        <name>Mg(2+)</name>
        <dbReference type="ChEBI" id="CHEBI:18420"/>
        <label>1</label>
    </ligand>
</feature>
<organism evidence="3 4">
    <name type="scientific">Paenibacillus tundrae</name>
    <dbReference type="NCBI Taxonomy" id="528187"/>
    <lineage>
        <taxon>Bacteria</taxon>
        <taxon>Bacillati</taxon>
        <taxon>Bacillota</taxon>
        <taxon>Bacilli</taxon>
        <taxon>Bacillales</taxon>
        <taxon>Paenibacillaceae</taxon>
        <taxon>Paenibacillus</taxon>
    </lineage>
</organism>